<dbReference type="SUPFAM" id="SSF52540">
    <property type="entry name" value="P-loop containing nucleoside triphosphate hydrolases"/>
    <property type="match status" value="1"/>
</dbReference>
<evidence type="ECO:0000259" key="5">
    <source>
        <dbReference type="Pfam" id="PF17289"/>
    </source>
</evidence>
<keyword evidence="1" id="KW-1188">Viral release from host cell</keyword>
<evidence type="ECO:0000256" key="1">
    <source>
        <dbReference type="ARBA" id="ARBA00022612"/>
    </source>
</evidence>
<name>A0A6J5MD15_9CAUD</name>
<protein>
    <submittedName>
        <fullName evidence="6">Large terminase protein</fullName>
    </submittedName>
</protein>
<evidence type="ECO:0000313" key="6">
    <source>
        <dbReference type="EMBL" id="CAB4142856.1"/>
    </source>
</evidence>
<proteinExistence type="predicted"/>
<dbReference type="Gene3D" id="3.40.50.300">
    <property type="entry name" value="P-loop containing nucleotide triphosphate hydrolases"/>
    <property type="match status" value="1"/>
</dbReference>
<sequence length="554" mass="62651">MAIPTVDRGYNGNPLLKKSRKKIAWTQEQVQEWLKCAQDPIYFAEKYIKIVHVDHGFIPIRLYDYQKEIIQKITHNRRVTVVTSRQAGKTTTAAAVILHYILFNDHKTVALLANKGDAAREILDRIKAAYEALPDWLQQGVEEWNKGNITLENGCKVLAAATSSSAIRGKSISLLYIDEAAFVEGWDEFFASVYPTISSGDTTKILFTSTPNGLNHFYKTCEGAAKPRESKEWNGFEFVRVPWFEVPGRNEKWKNETLAAMDWDYEKFAQEFECEFLGSSGTLISGAVLKTLVSKVPLTDRDGLTVYEEPVKGNQYAISADVSRGKGLDYSAFQVIDITKMPYKQVCVYRNNLATPLDYSGTLHRLGKAYNYASVLVENNDAGCQVVDSLHYDYEYENIIYTENAGASGKRISAGFAGRSKERGVRTTKTVKGIGCSMLKLLVEQQQLLINDHQTIFELSRFSRKGNSYEAEDGCNDDLVMALVLFAWMSDQQYFKDLTNINTLQNLRDKTDEELANEMFSFFMDDGQPEPDIPDVIDLTDSSSMIANKEYQFF</sequence>
<reference evidence="6" key="1">
    <citation type="submission" date="2020-04" db="EMBL/GenBank/DDBJ databases">
        <authorList>
            <person name="Chiriac C."/>
            <person name="Salcher M."/>
            <person name="Ghai R."/>
            <person name="Kavagutti S V."/>
        </authorList>
    </citation>
    <scope>NUCLEOTIDE SEQUENCE</scope>
</reference>
<accession>A0A6J5MD15</accession>
<organism evidence="6">
    <name type="scientific">uncultured Caudovirales phage</name>
    <dbReference type="NCBI Taxonomy" id="2100421"/>
    <lineage>
        <taxon>Viruses</taxon>
        <taxon>Duplodnaviria</taxon>
        <taxon>Heunggongvirae</taxon>
        <taxon>Uroviricota</taxon>
        <taxon>Caudoviricetes</taxon>
        <taxon>Peduoviridae</taxon>
        <taxon>Maltschvirus</taxon>
        <taxon>Maltschvirus maltsch</taxon>
    </lineage>
</organism>
<dbReference type="EMBL" id="LR796423">
    <property type="protein sequence ID" value="CAB4142856.1"/>
    <property type="molecule type" value="Genomic_DNA"/>
</dbReference>
<keyword evidence="4" id="KW-0231">Viral genome packaging</keyword>
<keyword evidence="2" id="KW-0547">Nucleotide-binding</keyword>
<dbReference type="Gene3D" id="3.30.420.240">
    <property type="match status" value="1"/>
</dbReference>
<dbReference type="Pfam" id="PF03237">
    <property type="entry name" value="Terminase_6N"/>
    <property type="match status" value="1"/>
</dbReference>
<dbReference type="Pfam" id="PF17289">
    <property type="entry name" value="Terminase_6C"/>
    <property type="match status" value="1"/>
</dbReference>
<evidence type="ECO:0000256" key="2">
    <source>
        <dbReference type="ARBA" id="ARBA00022741"/>
    </source>
</evidence>
<dbReference type="InterPro" id="IPR027417">
    <property type="entry name" value="P-loop_NTPase"/>
</dbReference>
<gene>
    <name evidence="6" type="ORF">UFOVP447_47</name>
</gene>
<dbReference type="GO" id="GO:0005524">
    <property type="term" value="F:ATP binding"/>
    <property type="evidence" value="ECO:0007669"/>
    <property type="project" value="UniProtKB-KW"/>
</dbReference>
<evidence type="ECO:0000256" key="3">
    <source>
        <dbReference type="ARBA" id="ARBA00022840"/>
    </source>
</evidence>
<evidence type="ECO:0000256" key="4">
    <source>
        <dbReference type="ARBA" id="ARBA00023219"/>
    </source>
</evidence>
<keyword evidence="3" id="KW-0067">ATP-binding</keyword>
<feature type="domain" description="Terminase large subunit gp17-like C-terminal" evidence="5">
    <location>
        <begin position="319"/>
        <end position="486"/>
    </location>
</feature>
<dbReference type="InterPro" id="IPR035421">
    <property type="entry name" value="Terminase_6C"/>
</dbReference>